<keyword evidence="3 6" id="KW-0812">Transmembrane</keyword>
<evidence type="ECO:0000256" key="6">
    <source>
        <dbReference type="SAM" id="Phobius"/>
    </source>
</evidence>
<dbReference type="GO" id="GO:0007606">
    <property type="term" value="P:sensory perception of chemical stimulus"/>
    <property type="evidence" value="ECO:0007669"/>
    <property type="project" value="InterPro"/>
</dbReference>
<dbReference type="InterPro" id="IPR004151">
    <property type="entry name" value="7TM_GPCR_serpentine_rcpt_Sre"/>
</dbReference>
<evidence type="ECO:0000313" key="8">
    <source>
        <dbReference type="WBParaSite" id="MBELARI_LOCUS1898.2"/>
    </source>
</evidence>
<feature type="transmembrane region" description="Helical" evidence="6">
    <location>
        <begin position="446"/>
        <end position="470"/>
    </location>
</feature>
<proteinExistence type="inferred from homology"/>
<evidence type="ECO:0000256" key="2">
    <source>
        <dbReference type="ARBA" id="ARBA00006803"/>
    </source>
</evidence>
<dbReference type="InterPro" id="IPR004951">
    <property type="entry name" value="DUF268_CAE_spp"/>
</dbReference>
<feature type="transmembrane region" description="Helical" evidence="6">
    <location>
        <begin position="414"/>
        <end position="440"/>
    </location>
</feature>
<dbReference type="PANTHER" id="PTHR23128:SF132">
    <property type="entry name" value="SERPENTINE RECEPTOR, CLASS E (EPSILON)-RELATED"/>
    <property type="match status" value="1"/>
</dbReference>
<comment type="subcellular location">
    <subcellularLocation>
        <location evidence="1">Membrane</location>
        <topology evidence="1">Multi-pass membrane protein</topology>
    </subcellularLocation>
</comment>
<keyword evidence="7" id="KW-1185">Reference proteome</keyword>
<dbReference type="Proteomes" id="UP000887575">
    <property type="component" value="Unassembled WGS sequence"/>
</dbReference>
<evidence type="ECO:0000256" key="1">
    <source>
        <dbReference type="ARBA" id="ARBA00004141"/>
    </source>
</evidence>
<accession>A0AAF3EZP8</accession>
<feature type="transmembrane region" description="Helical" evidence="6">
    <location>
        <begin position="370"/>
        <end position="393"/>
    </location>
</feature>
<feature type="transmembrane region" description="Helical" evidence="6">
    <location>
        <begin position="520"/>
        <end position="541"/>
    </location>
</feature>
<evidence type="ECO:0000256" key="3">
    <source>
        <dbReference type="ARBA" id="ARBA00022692"/>
    </source>
</evidence>
<name>A0AAF3EZP8_9BILA</name>
<dbReference type="Pfam" id="PF03125">
    <property type="entry name" value="Sre"/>
    <property type="match status" value="1"/>
</dbReference>
<organism evidence="7 8">
    <name type="scientific">Mesorhabditis belari</name>
    <dbReference type="NCBI Taxonomy" id="2138241"/>
    <lineage>
        <taxon>Eukaryota</taxon>
        <taxon>Metazoa</taxon>
        <taxon>Ecdysozoa</taxon>
        <taxon>Nematoda</taxon>
        <taxon>Chromadorea</taxon>
        <taxon>Rhabditida</taxon>
        <taxon>Rhabditina</taxon>
        <taxon>Rhabditomorpha</taxon>
        <taxon>Rhabditoidea</taxon>
        <taxon>Rhabditidae</taxon>
        <taxon>Mesorhabditinae</taxon>
        <taxon>Mesorhabditis</taxon>
    </lineage>
</organism>
<dbReference type="AlphaFoldDB" id="A0AAF3EZP8"/>
<evidence type="ECO:0000256" key="4">
    <source>
        <dbReference type="ARBA" id="ARBA00022989"/>
    </source>
</evidence>
<dbReference type="Pfam" id="PF03269">
    <property type="entry name" value="DUF268"/>
    <property type="match status" value="1"/>
</dbReference>
<dbReference type="GO" id="GO:0016020">
    <property type="term" value="C:membrane"/>
    <property type="evidence" value="ECO:0007669"/>
    <property type="project" value="UniProtKB-SubCell"/>
</dbReference>
<reference evidence="8" key="1">
    <citation type="submission" date="2024-02" db="UniProtKB">
        <authorList>
            <consortium name="WormBaseParasite"/>
        </authorList>
    </citation>
    <scope>IDENTIFICATION</scope>
</reference>
<protein>
    <submittedName>
        <fullName evidence="8">Uncharacterized protein</fullName>
    </submittedName>
</protein>
<comment type="similarity">
    <text evidence="2">Belongs to the nematode receptor-like protein sre family.</text>
</comment>
<dbReference type="WBParaSite" id="MBELARI_LOCUS1898.2">
    <property type="protein sequence ID" value="MBELARI_LOCUS1898.2"/>
    <property type="gene ID" value="MBELARI_LOCUS1898"/>
</dbReference>
<evidence type="ECO:0000313" key="7">
    <source>
        <dbReference type="Proteomes" id="UP000887575"/>
    </source>
</evidence>
<dbReference type="PANTHER" id="PTHR23128">
    <property type="entry name" value="SERPENTINE RECEPTOR, CLASS E (EPSILON)-RELATED"/>
    <property type="match status" value="1"/>
</dbReference>
<evidence type="ECO:0000256" key="5">
    <source>
        <dbReference type="ARBA" id="ARBA00023136"/>
    </source>
</evidence>
<keyword evidence="4 6" id="KW-1133">Transmembrane helix</keyword>
<sequence>MIPIPTRRVILVAAVSLILSVFLIARPFYTKPPKSLKGLNPKFSPNGRSPPPDSLEDLPLPADYMMTDEEMLPEKFSTDEYENPEINHLIRKIIEGIPLPHDYPMPEEERREISHLYYVPESNFDEKFTETLVGSTCEQVWNNWTTIAQSQTPEIPLVEPPREKLAEFTLYGRIPLKQEYVNEKAVPIKMLWDDIDAQMMMTRDEVIERAHHVGYGDIVYEAMDRFHSFIQNKSGAVFGATNPWIEVFALRHGATSVLTVEQQEIEEKTSQNLSYIHPRDLANQWANYSETFDFIASFSSIQHAGLGRFGDPIDPWGDLREITKMRCLLKEGGIVILGLPIGVDELYWNARRVYGTAYVPIFVDMEMVSVMIFIIGLIRCYTLLFLASIVPLITLERLMATIYLWDYEKSPRTYISLSIMLSSVLIFLTLSTFSCIAIAYDMLRTVIGVVISLLGAILLSGMLCAFLFTYNSKVLKWLDRVQQHERVESLTPRFGHRPYDLSVRYQIKENMRVFVILRRFLIITIISETFGSITGGIAFTAFESDSIIGQVMMIGVDLMLTLSFTTFPFGVLWIVKEWREKYDQWWRHLLRTNKSVSVASSLIIPSIDYAGDTNKYFDYYRQNW</sequence>
<feature type="transmembrane region" description="Helical" evidence="6">
    <location>
        <begin position="547"/>
        <end position="575"/>
    </location>
</feature>
<keyword evidence="5 6" id="KW-0472">Membrane</keyword>